<proteinExistence type="predicted"/>
<dbReference type="Proteomes" id="UP000002216">
    <property type="component" value="Chromosome"/>
</dbReference>
<dbReference type="GO" id="GO:0016757">
    <property type="term" value="F:glycosyltransferase activity"/>
    <property type="evidence" value="ECO:0007669"/>
    <property type="project" value="InterPro"/>
</dbReference>
<dbReference type="RefSeq" id="WP_015773886.1">
    <property type="nucleotide sequence ID" value="NC_013173.1"/>
</dbReference>
<dbReference type="InterPro" id="IPR050194">
    <property type="entry name" value="Glycosyltransferase_grp1"/>
</dbReference>
<dbReference type="PANTHER" id="PTHR45947">
    <property type="entry name" value="SULFOQUINOVOSYL TRANSFERASE SQD2"/>
    <property type="match status" value="1"/>
</dbReference>
<evidence type="ECO:0000313" key="4">
    <source>
        <dbReference type="Proteomes" id="UP000002216"/>
    </source>
</evidence>
<feature type="domain" description="Glycosyl transferase family 1" evidence="1">
    <location>
        <begin position="225"/>
        <end position="378"/>
    </location>
</feature>
<dbReference type="KEGG" id="dba:Dbac_1704"/>
<keyword evidence="3" id="KW-0808">Transferase</keyword>
<gene>
    <name evidence="3" type="ordered locus">Dbac_1704</name>
</gene>
<dbReference type="HOGENOM" id="CLU_009583_35_0_7"/>
<dbReference type="CDD" id="cd03801">
    <property type="entry name" value="GT4_PimA-like"/>
    <property type="match status" value="1"/>
</dbReference>
<feature type="domain" description="Glycosyltransferase subfamily 4-like N-terminal" evidence="2">
    <location>
        <begin position="26"/>
        <end position="201"/>
    </location>
</feature>
<keyword evidence="4" id="KW-1185">Reference proteome</keyword>
<dbReference type="InterPro" id="IPR028098">
    <property type="entry name" value="Glyco_trans_4-like_N"/>
</dbReference>
<dbReference type="STRING" id="525897.Dbac_1704"/>
<dbReference type="EMBL" id="CP001629">
    <property type="protein sequence ID" value="ACU89795.1"/>
    <property type="molecule type" value="Genomic_DNA"/>
</dbReference>
<reference evidence="3 4" key="1">
    <citation type="journal article" date="2009" name="Stand. Genomic Sci.">
        <title>Complete genome sequence of Desulfomicrobium baculatum type strain (X).</title>
        <authorList>
            <person name="Copeland A."/>
            <person name="Spring S."/>
            <person name="Goker M."/>
            <person name="Schneider S."/>
            <person name="Lapidus A."/>
            <person name="Del Rio T.G."/>
            <person name="Tice H."/>
            <person name="Cheng J.F."/>
            <person name="Chen F."/>
            <person name="Nolan M."/>
            <person name="Bruce D."/>
            <person name="Goodwin L."/>
            <person name="Pitluck S."/>
            <person name="Ivanova N."/>
            <person name="Mavrommatis K."/>
            <person name="Ovchinnikova G."/>
            <person name="Pati A."/>
            <person name="Chen A."/>
            <person name="Palaniappan K."/>
            <person name="Land M."/>
            <person name="Hauser L."/>
            <person name="Chang Y.J."/>
            <person name="Jeffries C.C."/>
            <person name="Meincke L."/>
            <person name="Sims D."/>
            <person name="Brettin T."/>
            <person name="Detter J.C."/>
            <person name="Han C."/>
            <person name="Chain P."/>
            <person name="Bristow J."/>
            <person name="Eisen J.A."/>
            <person name="Markowitz V."/>
            <person name="Hugenholtz P."/>
            <person name="Kyrpides N.C."/>
            <person name="Klenk H.P."/>
            <person name="Lucas S."/>
        </authorList>
    </citation>
    <scope>NUCLEOTIDE SEQUENCE [LARGE SCALE GENOMIC DNA]</scope>
    <source>
        <strain evidence="4">DSM 4028 / VKM B-1378 / X</strain>
    </source>
</reference>
<protein>
    <submittedName>
        <fullName evidence="3">Glycosyl transferase group 1</fullName>
    </submittedName>
</protein>
<evidence type="ECO:0000259" key="1">
    <source>
        <dbReference type="Pfam" id="PF00534"/>
    </source>
</evidence>
<evidence type="ECO:0000313" key="3">
    <source>
        <dbReference type="EMBL" id="ACU89795.1"/>
    </source>
</evidence>
<dbReference type="Gene3D" id="3.40.50.2000">
    <property type="entry name" value="Glycogen Phosphorylase B"/>
    <property type="match status" value="2"/>
</dbReference>
<organism evidence="3 4">
    <name type="scientific">Desulfomicrobium baculatum (strain DSM 4028 / VKM B-1378 / X)</name>
    <name type="common">Desulfovibrio baculatus</name>
    <dbReference type="NCBI Taxonomy" id="525897"/>
    <lineage>
        <taxon>Bacteria</taxon>
        <taxon>Pseudomonadati</taxon>
        <taxon>Thermodesulfobacteriota</taxon>
        <taxon>Desulfovibrionia</taxon>
        <taxon>Desulfovibrionales</taxon>
        <taxon>Desulfomicrobiaceae</taxon>
        <taxon>Desulfomicrobium</taxon>
    </lineage>
</organism>
<dbReference type="OrthoDB" id="267270at2"/>
<dbReference type="eggNOG" id="COG0438">
    <property type="taxonomic scope" value="Bacteria"/>
</dbReference>
<dbReference type="Pfam" id="PF13439">
    <property type="entry name" value="Glyco_transf_4"/>
    <property type="match status" value="1"/>
</dbReference>
<accession>C7LVX7</accession>
<dbReference type="PANTHER" id="PTHR45947:SF13">
    <property type="entry name" value="TRANSFERASE"/>
    <property type="match status" value="1"/>
</dbReference>
<evidence type="ECO:0000259" key="2">
    <source>
        <dbReference type="Pfam" id="PF13439"/>
    </source>
</evidence>
<name>C7LVX7_DESBD</name>
<dbReference type="CAZy" id="GT4">
    <property type="family name" value="Glycosyltransferase Family 4"/>
</dbReference>
<dbReference type="Pfam" id="PF00534">
    <property type="entry name" value="Glycos_transf_1"/>
    <property type="match status" value="1"/>
</dbReference>
<dbReference type="AlphaFoldDB" id="C7LVX7"/>
<dbReference type="InterPro" id="IPR001296">
    <property type="entry name" value="Glyco_trans_1"/>
</dbReference>
<sequence>MKILILHTHYRQPGGEDQVFAAETALLREKGHAVQTVAFHNRDLEVMPSWKQAKNAMWNRTAYLQVRESIRRYHPHLLHIHNTFPLASPAVLHAAKAEKTPVTLTLHNYRLICPGSLLMRSGQLCEDCIGRKIPWPGVIHKCWRGSRTHTAVAATMLATQRFLKTWSEQVALYIALTEFSRKKFIQGGIPGDKTVVKPNFVTDSALSEANEVTTHGLQNAFLSSEIPPYALFVGRLSPEKGIQTLLQAWRTLPEIKLIVTGDGPLLGETQRFIHRYNMKDILLLGRQPQADVLRLMHGARLLVCPSECYENFPMTLVEAFASSLPVIASRLGAMAEIVEDGRTGLLFEPGNAHDLTNKVAWAWAHPEEMAEMGKEARREYEAKYTAEKNYGMLMEIYERAIANHGRGSWK</sequence>
<dbReference type="SUPFAM" id="SSF53756">
    <property type="entry name" value="UDP-Glycosyltransferase/glycogen phosphorylase"/>
    <property type="match status" value="1"/>
</dbReference>